<dbReference type="AlphaFoldDB" id="A0A8S9LHH1"/>
<dbReference type="EMBL" id="QGKY02000094">
    <property type="protein sequence ID" value="KAF2604756.1"/>
    <property type="molecule type" value="Genomic_DNA"/>
</dbReference>
<feature type="region of interest" description="Disordered" evidence="1">
    <location>
        <begin position="1"/>
        <end position="36"/>
    </location>
</feature>
<gene>
    <name evidence="2" type="ORF">F2Q70_00025689</name>
</gene>
<reference evidence="2" key="1">
    <citation type="submission" date="2019-12" db="EMBL/GenBank/DDBJ databases">
        <title>Genome sequencing and annotation of Brassica cretica.</title>
        <authorList>
            <person name="Studholme D.J."/>
            <person name="Sarris P.F."/>
        </authorList>
    </citation>
    <scope>NUCLEOTIDE SEQUENCE</scope>
    <source>
        <strain evidence="2">PFS-102/07</strain>
        <tissue evidence="2">Leaf</tissue>
    </source>
</reference>
<organism evidence="2">
    <name type="scientific">Brassica cretica</name>
    <name type="common">Mustard</name>
    <dbReference type="NCBI Taxonomy" id="69181"/>
    <lineage>
        <taxon>Eukaryota</taxon>
        <taxon>Viridiplantae</taxon>
        <taxon>Streptophyta</taxon>
        <taxon>Embryophyta</taxon>
        <taxon>Tracheophyta</taxon>
        <taxon>Spermatophyta</taxon>
        <taxon>Magnoliopsida</taxon>
        <taxon>eudicotyledons</taxon>
        <taxon>Gunneridae</taxon>
        <taxon>Pentapetalae</taxon>
        <taxon>rosids</taxon>
        <taxon>malvids</taxon>
        <taxon>Brassicales</taxon>
        <taxon>Brassicaceae</taxon>
        <taxon>Brassiceae</taxon>
        <taxon>Brassica</taxon>
    </lineage>
</organism>
<sequence length="161" mass="17649">MTKTKENRRFRPNRQNHGSQASCSSRSRARSRVPNNCLANPTSIFTESAALLTSELRGLTVGKTSVGVQIEGIFQSESVFLQSTLQKPHERTLWTAVVAINKTNGSLGMRDGLMKVVAHVNIQGKSGILKNSLLVTCPILNDLKAITTRKQRYSDGHSDGK</sequence>
<comment type="caution">
    <text evidence="2">The sequence shown here is derived from an EMBL/GenBank/DDBJ whole genome shotgun (WGS) entry which is preliminary data.</text>
</comment>
<evidence type="ECO:0000313" key="2">
    <source>
        <dbReference type="EMBL" id="KAF2604756.1"/>
    </source>
</evidence>
<evidence type="ECO:0000256" key="1">
    <source>
        <dbReference type="SAM" id="MobiDB-lite"/>
    </source>
</evidence>
<name>A0A8S9LHH1_BRACR</name>
<accession>A0A8S9LHH1</accession>
<protein>
    <submittedName>
        <fullName evidence="2">Uncharacterized protein</fullName>
    </submittedName>
</protein>
<proteinExistence type="predicted"/>